<accession>A0AA51RRR7</accession>
<evidence type="ECO:0000256" key="4">
    <source>
        <dbReference type="ARBA" id="ARBA00023239"/>
    </source>
</evidence>
<dbReference type="InterPro" id="IPR009006">
    <property type="entry name" value="Ala_racemase/Decarboxylase_C"/>
</dbReference>
<dbReference type="FunFam" id="3.20.20.10:FF:000003">
    <property type="entry name" value="Diaminopimelate decarboxylase"/>
    <property type="match status" value="1"/>
</dbReference>
<dbReference type="SUPFAM" id="SSF51419">
    <property type="entry name" value="PLP-binding barrel"/>
    <property type="match status" value="1"/>
</dbReference>
<dbReference type="GO" id="GO:0009089">
    <property type="term" value="P:lysine biosynthetic process via diaminopimelate"/>
    <property type="evidence" value="ECO:0007669"/>
    <property type="project" value="TreeGrafter"/>
</dbReference>
<feature type="domain" description="Orn/DAP/Arg decarboxylase 2 N-terminal" evidence="8">
    <location>
        <begin position="51"/>
        <end position="296"/>
    </location>
</feature>
<evidence type="ECO:0000256" key="6">
    <source>
        <dbReference type="RuleBase" id="RU003737"/>
    </source>
</evidence>
<dbReference type="PRINTS" id="PR01182">
    <property type="entry name" value="ORNDCRBXLASE"/>
</dbReference>
<dbReference type="InterPro" id="IPR022657">
    <property type="entry name" value="De-COase2_CS"/>
</dbReference>
<evidence type="ECO:0000256" key="3">
    <source>
        <dbReference type="ARBA" id="ARBA00022898"/>
    </source>
</evidence>
<protein>
    <submittedName>
        <fullName evidence="9">Pyridoxal-dependent decarboxylase, exosortase A system-associated</fullName>
    </submittedName>
</protein>
<dbReference type="Pfam" id="PF02784">
    <property type="entry name" value="Orn_Arg_deC_N"/>
    <property type="match status" value="1"/>
</dbReference>
<dbReference type="AlphaFoldDB" id="A0AA51RRR7"/>
<dbReference type="Gene3D" id="2.40.37.10">
    <property type="entry name" value="Lyase, Ornithine Decarboxylase, Chain A, domain 1"/>
    <property type="match status" value="1"/>
</dbReference>
<keyword evidence="2" id="KW-0210">Decarboxylase</keyword>
<name>A0AA51RRR7_9GAMM</name>
<evidence type="ECO:0000256" key="5">
    <source>
        <dbReference type="PIRSR" id="PIRSR600183-50"/>
    </source>
</evidence>
<dbReference type="GO" id="GO:0008836">
    <property type="term" value="F:diaminopimelate decarboxylase activity"/>
    <property type="evidence" value="ECO:0007669"/>
    <property type="project" value="TreeGrafter"/>
</dbReference>
<evidence type="ECO:0000256" key="1">
    <source>
        <dbReference type="ARBA" id="ARBA00001933"/>
    </source>
</evidence>
<dbReference type="PROSITE" id="PS00879">
    <property type="entry name" value="ODR_DC_2_2"/>
    <property type="match status" value="1"/>
</dbReference>
<dbReference type="InterPro" id="IPR029066">
    <property type="entry name" value="PLP-binding_barrel"/>
</dbReference>
<reference evidence="9 10" key="1">
    <citation type="submission" date="2023-08" db="EMBL/GenBank/DDBJ databases">
        <title>Pleionea litopenaei sp. nov., isolated from stomach of juvenile Litopenaeus vannamei.</title>
        <authorList>
            <person name="Rho A.M."/>
            <person name="Hwang C.Y."/>
        </authorList>
    </citation>
    <scope>NUCLEOTIDE SEQUENCE [LARGE SCALE GENOMIC DNA]</scope>
    <source>
        <strain evidence="9 10">HL-JVS1</strain>
    </source>
</reference>
<dbReference type="NCBIfam" id="TIGR03099">
    <property type="entry name" value="dCO2ase_PEP1"/>
    <property type="match status" value="1"/>
</dbReference>
<dbReference type="InterPro" id="IPR002433">
    <property type="entry name" value="Orn_de-COase"/>
</dbReference>
<dbReference type="InterPro" id="IPR022644">
    <property type="entry name" value="De-COase2_N"/>
</dbReference>
<gene>
    <name evidence="9" type="ORF">Q9312_14460</name>
</gene>
<dbReference type="InterPro" id="IPR000183">
    <property type="entry name" value="Orn/DAP/Arg_de-COase"/>
</dbReference>
<dbReference type="Pfam" id="PF00278">
    <property type="entry name" value="Orn_DAP_Arg_deC"/>
    <property type="match status" value="1"/>
</dbReference>
<keyword evidence="4" id="KW-0456">Lyase</keyword>
<feature type="domain" description="Orn/DAP/Arg decarboxylase 2 C-terminal" evidence="7">
    <location>
        <begin position="43"/>
        <end position="392"/>
    </location>
</feature>
<keyword evidence="3 5" id="KW-0663">Pyridoxal phosphate</keyword>
<dbReference type="PANTHER" id="PTHR43727">
    <property type="entry name" value="DIAMINOPIMELATE DECARBOXYLASE"/>
    <property type="match status" value="1"/>
</dbReference>
<dbReference type="SUPFAM" id="SSF50621">
    <property type="entry name" value="Alanine racemase C-terminal domain-like"/>
    <property type="match status" value="1"/>
</dbReference>
<evidence type="ECO:0000313" key="9">
    <source>
        <dbReference type="EMBL" id="WMS86421.1"/>
    </source>
</evidence>
<dbReference type="PANTHER" id="PTHR43727:SF2">
    <property type="entry name" value="GROUP IV DECARBOXYLASE"/>
    <property type="match status" value="1"/>
</dbReference>
<dbReference type="InterPro" id="IPR022643">
    <property type="entry name" value="De-COase2_C"/>
</dbReference>
<evidence type="ECO:0000259" key="7">
    <source>
        <dbReference type="Pfam" id="PF00278"/>
    </source>
</evidence>
<comment type="cofactor">
    <cofactor evidence="1 5">
        <name>pyridoxal 5'-phosphate</name>
        <dbReference type="ChEBI" id="CHEBI:597326"/>
    </cofactor>
</comment>
<dbReference type="GO" id="GO:0006596">
    <property type="term" value="P:polyamine biosynthetic process"/>
    <property type="evidence" value="ECO:0007669"/>
    <property type="project" value="InterPro"/>
</dbReference>
<keyword evidence="10" id="KW-1185">Reference proteome</keyword>
<comment type="similarity">
    <text evidence="6">Belongs to the Orn/Lys/Arg decarboxylase class-II family.</text>
</comment>
<dbReference type="InterPro" id="IPR017530">
    <property type="entry name" value="DCO2ase_PEP1"/>
</dbReference>
<dbReference type="RefSeq" id="WP_309201566.1">
    <property type="nucleotide sequence ID" value="NZ_CP133548.1"/>
</dbReference>
<proteinExistence type="inferred from homology"/>
<sequence>MSATNKVKPTHCEMSQFETSGDQLVINHVPVSQLCDRVGQTPFYAYDRSVIANNIHQLREQFNSLANLHYAIKANPMSALVDFISPLVDGLDVASGKELTVALNSGISPNKISFAGPGKQSQELLMAIAAGVTINVESAIELERIMRICDSSNYAANIALRVNPDFDLKASGMKMAGGAQQFGIDAEKIAQLTPLLQHEKINLKGLHIFTGSQNLKSEAIQAAHNNIFELAAKLSEQLNCSLDHLNIGGGFGIPYFPGETPLDLPPIADNLAKLRKAYQKQFSTTEIILELGRYLVGNAGVYITRVIDIKQSRGENFVIVDGGLHHHLSASGNFGQVIRKNYPVKIANKINQTQSQTATITGPLCTPLDLLAKNMQFPEIEIGDLVAVFQSGAYGFTASPRDFLSHPQPIEVLV</sequence>
<dbReference type="PRINTS" id="PR01179">
    <property type="entry name" value="ODADCRBXLASE"/>
</dbReference>
<dbReference type="EMBL" id="CP133548">
    <property type="protein sequence ID" value="WMS86421.1"/>
    <property type="molecule type" value="Genomic_DNA"/>
</dbReference>
<dbReference type="CDD" id="cd06839">
    <property type="entry name" value="PLPDE_III_Btrk_like"/>
    <property type="match status" value="1"/>
</dbReference>
<dbReference type="KEGG" id="plei:Q9312_14460"/>
<evidence type="ECO:0000259" key="8">
    <source>
        <dbReference type="Pfam" id="PF02784"/>
    </source>
</evidence>
<organism evidence="9 10">
    <name type="scientific">Pleionea litopenaei</name>
    <dbReference type="NCBI Taxonomy" id="3070815"/>
    <lineage>
        <taxon>Bacteria</taxon>
        <taxon>Pseudomonadati</taxon>
        <taxon>Pseudomonadota</taxon>
        <taxon>Gammaproteobacteria</taxon>
        <taxon>Oceanospirillales</taxon>
        <taxon>Pleioneaceae</taxon>
        <taxon>Pleionea</taxon>
    </lineage>
</organism>
<evidence type="ECO:0000256" key="2">
    <source>
        <dbReference type="ARBA" id="ARBA00022793"/>
    </source>
</evidence>
<dbReference type="Gene3D" id="3.20.20.10">
    <property type="entry name" value="Alanine racemase"/>
    <property type="match status" value="1"/>
</dbReference>
<feature type="active site" description="Proton donor" evidence="5">
    <location>
        <position position="365"/>
    </location>
</feature>
<dbReference type="Proteomes" id="UP001239782">
    <property type="component" value="Chromosome"/>
</dbReference>
<evidence type="ECO:0000313" key="10">
    <source>
        <dbReference type="Proteomes" id="UP001239782"/>
    </source>
</evidence>
<feature type="modified residue" description="N6-(pyridoxal phosphate)lysine" evidence="5">
    <location>
        <position position="73"/>
    </location>
</feature>